<accession>A0A1M5CPS2</accession>
<evidence type="ECO:0000313" key="4">
    <source>
        <dbReference type="EMBL" id="SHF56711.1"/>
    </source>
</evidence>
<keyword evidence="1 2" id="KW-0238">DNA-binding</keyword>
<dbReference type="Pfam" id="PF00440">
    <property type="entry name" value="TetR_N"/>
    <property type="match status" value="1"/>
</dbReference>
<dbReference type="STRING" id="1486859.SAMN05444273_107222"/>
<evidence type="ECO:0000256" key="2">
    <source>
        <dbReference type="PROSITE-ProRule" id="PRU00335"/>
    </source>
</evidence>
<gene>
    <name evidence="4" type="ORF">SAMN05444273_107222</name>
</gene>
<dbReference type="InterPro" id="IPR009057">
    <property type="entry name" value="Homeodomain-like_sf"/>
</dbReference>
<feature type="DNA-binding region" description="H-T-H motif" evidence="2">
    <location>
        <begin position="30"/>
        <end position="49"/>
    </location>
</feature>
<dbReference type="InterPro" id="IPR001647">
    <property type="entry name" value="HTH_TetR"/>
</dbReference>
<evidence type="ECO:0000313" key="5">
    <source>
        <dbReference type="Proteomes" id="UP000184144"/>
    </source>
</evidence>
<dbReference type="PROSITE" id="PS50977">
    <property type="entry name" value="HTH_TETR_2"/>
    <property type="match status" value="1"/>
</dbReference>
<dbReference type="AlphaFoldDB" id="A0A1M5CPS2"/>
<feature type="domain" description="HTH tetR-type" evidence="3">
    <location>
        <begin position="7"/>
        <end position="67"/>
    </location>
</feature>
<dbReference type="Proteomes" id="UP000184144">
    <property type="component" value="Unassembled WGS sequence"/>
</dbReference>
<organism evidence="4 5">
    <name type="scientific">Litoreibacter ascidiaceicola</name>
    <dbReference type="NCBI Taxonomy" id="1486859"/>
    <lineage>
        <taxon>Bacteria</taxon>
        <taxon>Pseudomonadati</taxon>
        <taxon>Pseudomonadota</taxon>
        <taxon>Alphaproteobacteria</taxon>
        <taxon>Rhodobacterales</taxon>
        <taxon>Roseobacteraceae</taxon>
        <taxon>Litoreibacter</taxon>
    </lineage>
</organism>
<proteinExistence type="predicted"/>
<dbReference type="SUPFAM" id="SSF46689">
    <property type="entry name" value="Homeodomain-like"/>
    <property type="match status" value="1"/>
</dbReference>
<keyword evidence="5" id="KW-1185">Reference proteome</keyword>
<protein>
    <submittedName>
        <fullName evidence="4">Transcriptional regulator, TetR family</fullName>
    </submittedName>
</protein>
<name>A0A1M5CPS2_9RHOB</name>
<dbReference type="RefSeq" id="WP_073145437.1">
    <property type="nucleotide sequence ID" value="NZ_FQUV01000007.1"/>
</dbReference>
<dbReference type="GO" id="GO:0003677">
    <property type="term" value="F:DNA binding"/>
    <property type="evidence" value="ECO:0007669"/>
    <property type="project" value="UniProtKB-UniRule"/>
</dbReference>
<dbReference type="Gene3D" id="1.10.357.10">
    <property type="entry name" value="Tetracycline Repressor, domain 2"/>
    <property type="match status" value="1"/>
</dbReference>
<evidence type="ECO:0000256" key="1">
    <source>
        <dbReference type="ARBA" id="ARBA00023125"/>
    </source>
</evidence>
<reference evidence="5" key="1">
    <citation type="submission" date="2016-11" db="EMBL/GenBank/DDBJ databases">
        <authorList>
            <person name="Varghese N."/>
            <person name="Submissions S."/>
        </authorList>
    </citation>
    <scope>NUCLEOTIDE SEQUENCE [LARGE SCALE GENOMIC DNA]</scope>
    <source>
        <strain evidence="5">DSM 100566</strain>
    </source>
</reference>
<sequence>MARTKSGDKPKVIRAATIGEVAEVGSTAVSVNKIAKRANLSVGTLYRYHETKDDLLFWVFKQVKTDIHDAMMAAARGKDGTAARLSAMWFALVEYGFAAPKDFLFAEMISAEIREAFQGDLVLKQMESEVLAEIQAGIDSKVLVHAPVKTLEIILASPAITLARRASIAGVQMEKHELDCVFDLVWRGIAQV</sequence>
<dbReference type="PANTHER" id="PTHR30055:SF222">
    <property type="entry name" value="REGULATORY PROTEIN"/>
    <property type="match status" value="1"/>
</dbReference>
<dbReference type="InterPro" id="IPR050109">
    <property type="entry name" value="HTH-type_TetR-like_transc_reg"/>
</dbReference>
<dbReference type="EMBL" id="FQUV01000007">
    <property type="protein sequence ID" value="SHF56711.1"/>
    <property type="molecule type" value="Genomic_DNA"/>
</dbReference>
<evidence type="ECO:0000259" key="3">
    <source>
        <dbReference type="PROSITE" id="PS50977"/>
    </source>
</evidence>
<dbReference type="PANTHER" id="PTHR30055">
    <property type="entry name" value="HTH-TYPE TRANSCRIPTIONAL REGULATOR RUTR"/>
    <property type="match status" value="1"/>
</dbReference>